<accession>A0A175VI03</accession>
<dbReference type="Gene3D" id="3.30.70.270">
    <property type="match status" value="1"/>
</dbReference>
<dbReference type="GO" id="GO:0071111">
    <property type="term" value="F:cyclic-guanylate-specific phosphodiesterase activity"/>
    <property type="evidence" value="ECO:0007669"/>
    <property type="project" value="InterPro"/>
</dbReference>
<dbReference type="PANTHER" id="PTHR33121:SF79">
    <property type="entry name" value="CYCLIC DI-GMP PHOSPHODIESTERASE PDED-RELATED"/>
    <property type="match status" value="1"/>
</dbReference>
<dbReference type="Proteomes" id="UP000078435">
    <property type="component" value="Unassembled WGS sequence"/>
</dbReference>
<dbReference type="InterPro" id="IPR050706">
    <property type="entry name" value="Cyclic-di-GMP_PDE-like"/>
</dbReference>
<feature type="domain" description="EAL" evidence="2">
    <location>
        <begin position="373"/>
        <end position="628"/>
    </location>
</feature>
<protein>
    <submittedName>
        <fullName evidence="4">Diguanylate phosphodiesterase</fullName>
    </submittedName>
</protein>
<dbReference type="InterPro" id="IPR000160">
    <property type="entry name" value="GGDEF_dom"/>
</dbReference>
<dbReference type="OrthoDB" id="9816034at2"/>
<dbReference type="SUPFAM" id="SSF55073">
    <property type="entry name" value="Nucleotide cyclase"/>
    <property type="match status" value="1"/>
</dbReference>
<feature type="transmembrane region" description="Helical" evidence="1">
    <location>
        <begin position="6"/>
        <end position="29"/>
    </location>
</feature>
<evidence type="ECO:0000256" key="1">
    <source>
        <dbReference type="SAM" id="Phobius"/>
    </source>
</evidence>
<dbReference type="NCBIfam" id="TIGR00254">
    <property type="entry name" value="GGDEF"/>
    <property type="match status" value="1"/>
</dbReference>
<dbReference type="Pfam" id="PF00563">
    <property type="entry name" value="EAL"/>
    <property type="match status" value="1"/>
</dbReference>
<dbReference type="InterPro" id="IPR035919">
    <property type="entry name" value="EAL_sf"/>
</dbReference>
<dbReference type="STRING" id="29489.VL01_14425"/>
<evidence type="ECO:0000313" key="4">
    <source>
        <dbReference type="EMBL" id="KXU79928.1"/>
    </source>
</evidence>
<dbReference type="SMART" id="SM00267">
    <property type="entry name" value="GGDEF"/>
    <property type="match status" value="1"/>
</dbReference>
<feature type="domain" description="GGDEF" evidence="3">
    <location>
        <begin position="232"/>
        <end position="364"/>
    </location>
</feature>
<dbReference type="InterPro" id="IPR001633">
    <property type="entry name" value="EAL_dom"/>
</dbReference>
<dbReference type="PANTHER" id="PTHR33121">
    <property type="entry name" value="CYCLIC DI-GMP PHOSPHODIESTERASE PDEF"/>
    <property type="match status" value="1"/>
</dbReference>
<keyword evidence="1" id="KW-1133">Transmembrane helix</keyword>
<feature type="transmembrane region" description="Helical" evidence="1">
    <location>
        <begin position="176"/>
        <end position="197"/>
    </location>
</feature>
<dbReference type="Pfam" id="PF00990">
    <property type="entry name" value="GGDEF"/>
    <property type="match status" value="1"/>
</dbReference>
<dbReference type="CDD" id="cd01949">
    <property type="entry name" value="GGDEF"/>
    <property type="match status" value="1"/>
</dbReference>
<dbReference type="Gene3D" id="3.20.20.450">
    <property type="entry name" value="EAL domain"/>
    <property type="match status" value="1"/>
</dbReference>
<gene>
    <name evidence="4" type="ORF">LCR_15100</name>
</gene>
<dbReference type="EMBL" id="JMGO02000005">
    <property type="protein sequence ID" value="KXU79928.1"/>
    <property type="molecule type" value="Genomic_DNA"/>
</dbReference>
<comment type="caution">
    <text evidence="4">The sequence shown here is derived from an EMBL/GenBank/DDBJ whole genome shotgun (WGS) entry which is preliminary data.</text>
</comment>
<proteinExistence type="predicted"/>
<evidence type="ECO:0000259" key="2">
    <source>
        <dbReference type="PROSITE" id="PS50883"/>
    </source>
</evidence>
<dbReference type="SMART" id="SM00052">
    <property type="entry name" value="EAL"/>
    <property type="match status" value="1"/>
</dbReference>
<dbReference type="InterPro" id="IPR029787">
    <property type="entry name" value="Nucleotide_cyclase"/>
</dbReference>
<dbReference type="PROSITE" id="PS50883">
    <property type="entry name" value="EAL"/>
    <property type="match status" value="1"/>
</dbReference>
<dbReference type="InterPro" id="IPR043128">
    <property type="entry name" value="Rev_trsase/Diguanyl_cyclase"/>
</dbReference>
<evidence type="ECO:0000313" key="5">
    <source>
        <dbReference type="Proteomes" id="UP000078435"/>
    </source>
</evidence>
<dbReference type="PROSITE" id="PS50887">
    <property type="entry name" value="GGDEF"/>
    <property type="match status" value="1"/>
</dbReference>
<sequence length="643" mass="73789">MKEKTRAWPLLVILYISILSFTGSTLYSLMQIQNATRAMEKYTYDVSWALMQLQLELGRFLNAVEVYHYGGIDHDALMLRYDILWSRTPILLSGQLRKSMQDKQKTLRLVQLIESNIRSIEPEIIRLKSGAPNYQQIMMRLSPLQEPLSYSLASVMQKNINIYTDNDRHFAQLRNALLLMVSGLIISVLLLTALLIYEGRRHFRAARQDPLTGLSNRVALLERMEQYATQEAPFGLVLVDINDFRDINSKFGYDTGDYLLHEFAKRIRVLCEEGEWSCRLSGDQFAIIQRGSNDLRQIRELVARLLHALKQNIVFDNYPFRLDVGIGIAFYPMDSEKTQELLSCAEQALFHSRKTHVPYVIYDSSLLNETARRKHLASDMVMALEHNALELYYQPIVNLDSGRCEAVEALLRWRHPELGFIPPNEVILVAEEFQLAERLGCWVLNTACEQLYQWHQLGLVDLQMCVNISPGMYQRNLLKLVTKALMDHHLPASSLVLEVTEDTTMREVKNSLQLMQDLNQQGVLLALDDFGTGYSSLSYLQKLPVSKVKIDRSFIQGIDTSIEASELVANICRMGSMLGKSLVCEGIETQAQLDVLRSLTDTHLYGQGYLFSRPEQAEKIYQTLLEMEELWLARQQPEVSYIS</sequence>
<name>A0A175VI03_AEREN</name>
<keyword evidence="1" id="KW-0812">Transmembrane</keyword>
<dbReference type="AlphaFoldDB" id="A0A175VI03"/>
<dbReference type="SUPFAM" id="SSF141868">
    <property type="entry name" value="EAL domain-like"/>
    <property type="match status" value="1"/>
</dbReference>
<keyword evidence="1" id="KW-0472">Membrane</keyword>
<reference evidence="4 5" key="1">
    <citation type="submission" date="2016-02" db="EMBL/GenBank/DDBJ databases">
        <title>Draft genome sequence of Aeromonas trota strain 1999lcr isolated from cerebrospinal fluid (CSF).</title>
        <authorList>
            <person name="Dallagassa C.B."/>
            <person name="Prediger K.C."/>
            <person name="Weiss V.A."/>
            <person name="Assis F.E."/>
            <person name="Baura V."/>
            <person name="Cruz L.M."/>
            <person name="Souza E.M."/>
            <person name="Pedrosa F.O."/>
            <person name="Fadel-Picheth C.M."/>
        </authorList>
    </citation>
    <scope>NUCLEOTIDE SEQUENCE [LARGE SCALE GENOMIC DNA]</scope>
    <source>
        <strain evidence="4 5">1999lcr</strain>
    </source>
</reference>
<evidence type="ECO:0000259" key="3">
    <source>
        <dbReference type="PROSITE" id="PS50887"/>
    </source>
</evidence>
<dbReference type="CDD" id="cd01948">
    <property type="entry name" value="EAL"/>
    <property type="match status" value="1"/>
</dbReference>
<organism evidence="4 5">
    <name type="scientific">Aeromonas enteropelogenes</name>
    <name type="common">Aeromonas trota</name>
    <dbReference type="NCBI Taxonomy" id="29489"/>
    <lineage>
        <taxon>Bacteria</taxon>
        <taxon>Pseudomonadati</taxon>
        <taxon>Pseudomonadota</taxon>
        <taxon>Gammaproteobacteria</taxon>
        <taxon>Aeromonadales</taxon>
        <taxon>Aeromonadaceae</taxon>
        <taxon>Aeromonas</taxon>
    </lineage>
</organism>
<dbReference type="RefSeq" id="WP_061476384.1">
    <property type="nucleotide sequence ID" value="NZ_JMGO02000005.1"/>
</dbReference>